<dbReference type="AlphaFoldDB" id="A0A2S7YGN7"/>
<sequence>MEKPWPAKLIILNTPCILGHQKAATRPSSGKTPNMAGRLTNLTSNKTHSTHETSQTNRGLRLAGCRVWAADGSSFLSFFLFFFFCGRHGPKPQESIGSMPLCGVVEQLKASHTARRAFLFQAGLVSQESIKRLESNPWLDGNDGFIISHRRACMHRPPKSQRIRSRLFARNSGKGFASANPSAFRVADIRVLVFFSLSLFLSLFRSALPVTTLSAQFQTRREAGF</sequence>
<evidence type="ECO:0000313" key="2">
    <source>
        <dbReference type="EMBL" id="PQK15164.1"/>
    </source>
</evidence>
<dbReference type="EMBL" id="JRHA01000005">
    <property type="protein sequence ID" value="PQK15164.1"/>
    <property type="molecule type" value="Genomic_DNA"/>
</dbReference>
<evidence type="ECO:0000313" key="3">
    <source>
        <dbReference type="Proteomes" id="UP000237441"/>
    </source>
</evidence>
<proteinExistence type="predicted"/>
<dbReference type="Proteomes" id="UP000237441">
    <property type="component" value="Unassembled WGS sequence"/>
</dbReference>
<organism evidence="2 3">
    <name type="scientific">Beauveria bassiana</name>
    <name type="common">White muscardine disease fungus</name>
    <name type="synonym">Tritirachium shiotae</name>
    <dbReference type="NCBI Taxonomy" id="176275"/>
    <lineage>
        <taxon>Eukaryota</taxon>
        <taxon>Fungi</taxon>
        <taxon>Dikarya</taxon>
        <taxon>Ascomycota</taxon>
        <taxon>Pezizomycotina</taxon>
        <taxon>Sordariomycetes</taxon>
        <taxon>Hypocreomycetidae</taxon>
        <taxon>Hypocreales</taxon>
        <taxon>Cordycipitaceae</taxon>
        <taxon>Beauveria</taxon>
    </lineage>
</organism>
<feature type="compositionally biased region" description="Polar residues" evidence="1">
    <location>
        <begin position="40"/>
        <end position="55"/>
    </location>
</feature>
<feature type="region of interest" description="Disordered" evidence="1">
    <location>
        <begin position="22"/>
        <end position="55"/>
    </location>
</feature>
<name>A0A2S7YGN7_BEABA</name>
<gene>
    <name evidence="2" type="ORF">BB8028_0005g06780</name>
</gene>
<reference evidence="2 3" key="1">
    <citation type="submission" date="2016-07" db="EMBL/GenBank/DDBJ databases">
        <title>Comparative genomics of the entomopathogenic fungus Beauveria bassiana.</title>
        <authorList>
            <person name="Valero Jimenez C.A."/>
            <person name="Zwaan B.J."/>
            <person name="Van Kan J.A."/>
            <person name="Takken W."/>
            <person name="Debets A.J."/>
            <person name="Schoustra S.E."/>
            <person name="Koenraadt C.J."/>
        </authorList>
    </citation>
    <scope>NUCLEOTIDE SEQUENCE [LARGE SCALE GENOMIC DNA]</scope>
    <source>
        <strain evidence="2 3">ARSEF 8028</strain>
    </source>
</reference>
<protein>
    <submittedName>
        <fullName evidence="2">Uncharacterized protein</fullName>
    </submittedName>
</protein>
<accession>A0A2S7YGN7</accession>
<comment type="caution">
    <text evidence="2">The sequence shown here is derived from an EMBL/GenBank/DDBJ whole genome shotgun (WGS) entry which is preliminary data.</text>
</comment>
<evidence type="ECO:0000256" key="1">
    <source>
        <dbReference type="SAM" id="MobiDB-lite"/>
    </source>
</evidence>